<evidence type="ECO:0000256" key="3">
    <source>
        <dbReference type="ARBA" id="ARBA00023163"/>
    </source>
</evidence>
<evidence type="ECO:0000313" key="6">
    <source>
        <dbReference type="EMBL" id="KAL2812630.1"/>
    </source>
</evidence>
<keyword evidence="4" id="KW-0539">Nucleus</keyword>
<dbReference type="CDD" id="cd12148">
    <property type="entry name" value="fungal_TF_MHR"/>
    <property type="match status" value="1"/>
</dbReference>
<evidence type="ECO:0000256" key="4">
    <source>
        <dbReference type="ARBA" id="ARBA00023242"/>
    </source>
</evidence>
<sequence length="580" mass="65005">MWPNIDSDRLQGEDNRRRRSALACNVCRARRTKCDGQRPKCSFCTERGRVCSYEEPQNIPPSPLKGELSKLWEQLDFLTEMVQGQNFQGSPSAGERKRGASLPTPVVPQDFPFMTLQSASFMNLIGLDSSLSSRLEHMERGRPAILVRPSRPRIVVTRIQDASCLMNAFMEHIQIWYPLLHAEFTDEMILAVTSGFTPSVSSCLALLVLAIGSVVELESILDALERHPEERYIHAAMDMLPCIFADSSPQSAQCLLLFAVYHLLYGRPWQAHDNVAMASFKLQEYLTNQVEIGHDTTQMSITANCFWSALLIESEILVQLDLVSSGIWSMSSFAPAPTGSNTWIWPISQSVDYPTPTPSERDSGPYHQPNDLSYFVAEIAMRKMLQRCTWATSTPDQGSGHVYAPIVAAELERQLDQWHQLLPEPISFSIPRDVVEFPPYPRRHPNGAQVAFLRTQYYAFKASIYWPAVYEALTVADVSEDLLRYCERFFSSYTEFVASAVTAVAVCRPNLWTLCTSVFTISMATLAALAEPCPFDVVPQGVLQGLRLAVKMFDGVKAVSPSLAEMGSLLAKRIRTYDMS</sequence>
<keyword evidence="3" id="KW-0804">Transcription</keyword>
<dbReference type="Proteomes" id="UP001610334">
    <property type="component" value="Unassembled WGS sequence"/>
</dbReference>
<dbReference type="CDD" id="cd00067">
    <property type="entry name" value="GAL4"/>
    <property type="match status" value="1"/>
</dbReference>
<dbReference type="InterPro" id="IPR053181">
    <property type="entry name" value="EcdB-like_regulator"/>
</dbReference>
<evidence type="ECO:0000259" key="5">
    <source>
        <dbReference type="PROSITE" id="PS50048"/>
    </source>
</evidence>
<evidence type="ECO:0000256" key="2">
    <source>
        <dbReference type="ARBA" id="ARBA00023125"/>
    </source>
</evidence>
<dbReference type="Gene3D" id="4.10.240.10">
    <property type="entry name" value="Zn(2)-C6 fungal-type DNA-binding domain"/>
    <property type="match status" value="1"/>
</dbReference>
<dbReference type="InterPro" id="IPR001138">
    <property type="entry name" value="Zn2Cys6_DnaBD"/>
</dbReference>
<name>A0ABR4HAZ1_9EURO</name>
<keyword evidence="2" id="KW-0238">DNA-binding</keyword>
<dbReference type="SUPFAM" id="SSF57701">
    <property type="entry name" value="Zn2/Cys6 DNA-binding domain"/>
    <property type="match status" value="1"/>
</dbReference>
<proteinExistence type="predicted"/>
<reference evidence="6 7" key="1">
    <citation type="submission" date="2024-07" db="EMBL/GenBank/DDBJ databases">
        <title>Section-level genome sequencing and comparative genomics of Aspergillus sections Usti and Cavernicolus.</title>
        <authorList>
            <consortium name="Lawrence Berkeley National Laboratory"/>
            <person name="Nybo J.L."/>
            <person name="Vesth T.C."/>
            <person name="Theobald S."/>
            <person name="Frisvad J.C."/>
            <person name="Larsen T.O."/>
            <person name="Kjaerboelling I."/>
            <person name="Rothschild-Mancinelli K."/>
            <person name="Lyhne E.K."/>
            <person name="Kogle M.E."/>
            <person name="Barry K."/>
            <person name="Clum A."/>
            <person name="Na H."/>
            <person name="Ledsgaard L."/>
            <person name="Lin J."/>
            <person name="Lipzen A."/>
            <person name="Kuo A."/>
            <person name="Riley R."/>
            <person name="Mondo S."/>
            <person name="Labutti K."/>
            <person name="Haridas S."/>
            <person name="Pangalinan J."/>
            <person name="Salamov A.A."/>
            <person name="Simmons B.A."/>
            <person name="Magnuson J.K."/>
            <person name="Chen J."/>
            <person name="Drula E."/>
            <person name="Henrissat B."/>
            <person name="Wiebenga A."/>
            <person name="Lubbers R.J."/>
            <person name="Gomes A.C."/>
            <person name="Makela M.R."/>
            <person name="Stajich J."/>
            <person name="Grigoriev I.V."/>
            <person name="Mortensen U.H."/>
            <person name="De Vries R.P."/>
            <person name="Baker S.E."/>
            <person name="Andersen M.R."/>
        </authorList>
    </citation>
    <scope>NUCLEOTIDE SEQUENCE [LARGE SCALE GENOMIC DNA]</scope>
    <source>
        <strain evidence="6 7">CBS 588.65</strain>
    </source>
</reference>
<evidence type="ECO:0000256" key="1">
    <source>
        <dbReference type="ARBA" id="ARBA00023015"/>
    </source>
</evidence>
<dbReference type="Pfam" id="PF00172">
    <property type="entry name" value="Zn_clus"/>
    <property type="match status" value="1"/>
</dbReference>
<dbReference type="PROSITE" id="PS50048">
    <property type="entry name" value="ZN2_CY6_FUNGAL_2"/>
    <property type="match status" value="1"/>
</dbReference>
<accession>A0ABR4HAZ1</accession>
<evidence type="ECO:0000313" key="7">
    <source>
        <dbReference type="Proteomes" id="UP001610334"/>
    </source>
</evidence>
<comment type="caution">
    <text evidence="6">The sequence shown here is derived from an EMBL/GenBank/DDBJ whole genome shotgun (WGS) entry which is preliminary data.</text>
</comment>
<dbReference type="EMBL" id="JBFXLT010000046">
    <property type="protein sequence ID" value="KAL2812630.1"/>
    <property type="molecule type" value="Genomic_DNA"/>
</dbReference>
<dbReference type="PANTHER" id="PTHR47785">
    <property type="entry name" value="ZN(II)2CYS6 TRANSCRIPTION FACTOR (EUROFUNG)-RELATED-RELATED"/>
    <property type="match status" value="1"/>
</dbReference>
<organism evidence="6 7">
    <name type="scientific">Aspergillus granulosus</name>
    <dbReference type="NCBI Taxonomy" id="176169"/>
    <lineage>
        <taxon>Eukaryota</taxon>
        <taxon>Fungi</taxon>
        <taxon>Dikarya</taxon>
        <taxon>Ascomycota</taxon>
        <taxon>Pezizomycotina</taxon>
        <taxon>Eurotiomycetes</taxon>
        <taxon>Eurotiomycetidae</taxon>
        <taxon>Eurotiales</taxon>
        <taxon>Aspergillaceae</taxon>
        <taxon>Aspergillus</taxon>
        <taxon>Aspergillus subgen. Nidulantes</taxon>
    </lineage>
</organism>
<protein>
    <recommendedName>
        <fullName evidence="5">Zn(2)-C6 fungal-type domain-containing protein</fullName>
    </recommendedName>
</protein>
<dbReference type="SMART" id="SM00066">
    <property type="entry name" value="GAL4"/>
    <property type="match status" value="1"/>
</dbReference>
<dbReference type="PANTHER" id="PTHR47785:SF3">
    <property type="entry name" value="ZN(2)-C6 FUNGAL-TYPE DOMAIN-CONTAINING PROTEIN"/>
    <property type="match status" value="1"/>
</dbReference>
<dbReference type="PROSITE" id="PS00463">
    <property type="entry name" value="ZN2_CY6_FUNGAL_1"/>
    <property type="match status" value="1"/>
</dbReference>
<feature type="domain" description="Zn(2)-C6 fungal-type" evidence="5">
    <location>
        <begin position="23"/>
        <end position="53"/>
    </location>
</feature>
<dbReference type="InterPro" id="IPR036864">
    <property type="entry name" value="Zn2-C6_fun-type_DNA-bd_sf"/>
</dbReference>
<keyword evidence="7" id="KW-1185">Reference proteome</keyword>
<keyword evidence="1" id="KW-0805">Transcription regulation</keyword>
<gene>
    <name evidence="6" type="ORF">BJX63DRAFT_241009</name>
</gene>